<evidence type="ECO:0008006" key="12">
    <source>
        <dbReference type="Google" id="ProtNLM"/>
    </source>
</evidence>
<keyword evidence="8 9" id="KW-0472">Membrane</keyword>
<dbReference type="Proteomes" id="UP000054047">
    <property type="component" value="Unassembled WGS sequence"/>
</dbReference>
<evidence type="ECO:0000256" key="3">
    <source>
        <dbReference type="ARBA" id="ARBA00022676"/>
    </source>
</evidence>
<comment type="pathway">
    <text evidence="2">Protein modification; protein glycosylation.</text>
</comment>
<keyword evidence="11" id="KW-1185">Reference proteome</keyword>
<organism evidence="10 11">
    <name type="scientific">Ancylostoma duodenale</name>
    <dbReference type="NCBI Taxonomy" id="51022"/>
    <lineage>
        <taxon>Eukaryota</taxon>
        <taxon>Metazoa</taxon>
        <taxon>Ecdysozoa</taxon>
        <taxon>Nematoda</taxon>
        <taxon>Chromadorea</taxon>
        <taxon>Rhabditida</taxon>
        <taxon>Rhabditina</taxon>
        <taxon>Rhabditomorpha</taxon>
        <taxon>Strongyloidea</taxon>
        <taxon>Ancylostomatidae</taxon>
        <taxon>Ancylostomatinae</taxon>
        <taxon>Ancylostoma</taxon>
    </lineage>
</organism>
<feature type="non-terminal residue" evidence="10">
    <location>
        <position position="191"/>
    </location>
</feature>
<evidence type="ECO:0000256" key="9">
    <source>
        <dbReference type="SAM" id="Phobius"/>
    </source>
</evidence>
<evidence type="ECO:0000256" key="6">
    <source>
        <dbReference type="ARBA" id="ARBA00022824"/>
    </source>
</evidence>
<gene>
    <name evidence="10" type="ORF">ANCDUO_25517</name>
</gene>
<dbReference type="GO" id="GO:0005789">
    <property type="term" value="C:endoplasmic reticulum membrane"/>
    <property type="evidence" value="ECO:0007669"/>
    <property type="project" value="UniProtKB-SubCell"/>
</dbReference>
<reference evidence="10 11" key="1">
    <citation type="submission" date="2013-12" db="EMBL/GenBank/DDBJ databases">
        <title>Draft genome of the parsitic nematode Ancylostoma duodenale.</title>
        <authorList>
            <person name="Mitreva M."/>
        </authorList>
    </citation>
    <scope>NUCLEOTIDE SEQUENCE [LARGE SCALE GENOMIC DNA]</scope>
    <source>
        <strain evidence="10 11">Zhejiang</strain>
    </source>
</reference>
<feature type="non-terminal residue" evidence="10">
    <location>
        <position position="1"/>
    </location>
</feature>
<protein>
    <recommendedName>
        <fullName evidence="12">Glycosyltransferase subfamily 4-like N-terminal domain-containing protein</fullName>
    </recommendedName>
</protein>
<dbReference type="EMBL" id="KN777636">
    <property type="protein sequence ID" value="KIH44457.1"/>
    <property type="molecule type" value="Genomic_DNA"/>
</dbReference>
<keyword evidence="5 9" id="KW-0812">Transmembrane</keyword>
<evidence type="ECO:0000256" key="8">
    <source>
        <dbReference type="ARBA" id="ARBA00023136"/>
    </source>
</evidence>
<dbReference type="PANTHER" id="PTHR13036">
    <property type="entry name" value="BETA1,4 MANNOSYLTRANSFERASE"/>
    <property type="match status" value="1"/>
</dbReference>
<dbReference type="InterPro" id="IPR026051">
    <property type="entry name" value="ALG1-like"/>
</dbReference>
<proteinExistence type="predicted"/>
<dbReference type="OrthoDB" id="614844at2759"/>
<evidence type="ECO:0000256" key="1">
    <source>
        <dbReference type="ARBA" id="ARBA00004389"/>
    </source>
</evidence>
<keyword evidence="6" id="KW-0256">Endoplasmic reticulum</keyword>
<evidence type="ECO:0000256" key="5">
    <source>
        <dbReference type="ARBA" id="ARBA00022692"/>
    </source>
</evidence>
<keyword evidence="3" id="KW-0328">Glycosyltransferase</keyword>
<accession>A0A0C2C477</accession>
<dbReference type="AlphaFoldDB" id="A0A0C2C477"/>
<evidence type="ECO:0000256" key="4">
    <source>
        <dbReference type="ARBA" id="ARBA00022679"/>
    </source>
</evidence>
<dbReference type="PANTHER" id="PTHR13036:SF0">
    <property type="entry name" value="CHITOBIOSYLDIPHOSPHODOLICHOL BETA-MANNOSYLTRANSFERASE"/>
    <property type="match status" value="1"/>
</dbReference>
<comment type="subcellular location">
    <subcellularLocation>
        <location evidence="1">Endoplasmic reticulum membrane</location>
        <topology evidence="1">Single-pass membrane protein</topology>
    </subcellularLocation>
</comment>
<evidence type="ECO:0000313" key="10">
    <source>
        <dbReference type="EMBL" id="KIH44457.1"/>
    </source>
</evidence>
<dbReference type="GO" id="GO:0000030">
    <property type="term" value="F:mannosyltransferase activity"/>
    <property type="evidence" value="ECO:0007669"/>
    <property type="project" value="InterPro"/>
</dbReference>
<keyword evidence="7 9" id="KW-1133">Transmembrane helix</keyword>
<keyword evidence="4" id="KW-0808">Transferase</keyword>
<name>A0A0C2C477_9BILA</name>
<evidence type="ECO:0000256" key="7">
    <source>
        <dbReference type="ARBA" id="ARBA00022989"/>
    </source>
</evidence>
<evidence type="ECO:0000256" key="2">
    <source>
        <dbReference type="ARBA" id="ARBA00004922"/>
    </source>
</evidence>
<sequence length="191" mass="22322">RNWKKLEQLRGESRQSLANDEKDLTAWGYWQISTPASAIWCLEGHDEYRQRYTAAVVVLGDIGRSPRMCYHAYSLATQLNYDVKLVGYLDSIPHPLIHSNPHIKYVPLTPPPDRITKLPEMLQLPLKFLWTFIVLSWALLFRIGWDVKLILMQNPPALPTMFVCWIVARLKSAKFVIDWHNYMWSVIKDKS</sequence>
<evidence type="ECO:0000313" key="11">
    <source>
        <dbReference type="Proteomes" id="UP000054047"/>
    </source>
</evidence>
<feature type="transmembrane region" description="Helical" evidence="9">
    <location>
        <begin position="124"/>
        <end position="145"/>
    </location>
</feature>